<evidence type="ECO:0000313" key="1">
    <source>
        <dbReference type="EMBL" id="SVD38105.1"/>
    </source>
</evidence>
<accession>A0A382UWK3</accession>
<proteinExistence type="predicted"/>
<organism evidence="1">
    <name type="scientific">marine metagenome</name>
    <dbReference type="NCBI Taxonomy" id="408172"/>
    <lineage>
        <taxon>unclassified sequences</taxon>
        <taxon>metagenomes</taxon>
        <taxon>ecological metagenomes</taxon>
    </lineage>
</organism>
<name>A0A382UWK3_9ZZZZ</name>
<reference evidence="1" key="1">
    <citation type="submission" date="2018-05" db="EMBL/GenBank/DDBJ databases">
        <authorList>
            <person name="Lanie J.A."/>
            <person name="Ng W.-L."/>
            <person name="Kazmierczak K.M."/>
            <person name="Andrzejewski T.M."/>
            <person name="Davidsen T.M."/>
            <person name="Wayne K.J."/>
            <person name="Tettelin H."/>
            <person name="Glass J.I."/>
            <person name="Rusch D."/>
            <person name="Podicherti R."/>
            <person name="Tsui H.-C.T."/>
            <person name="Winkler M.E."/>
        </authorList>
    </citation>
    <scope>NUCLEOTIDE SEQUENCE</scope>
</reference>
<gene>
    <name evidence="1" type="ORF">METZ01_LOCUS390959</name>
</gene>
<sequence length="71" mass="7847">MPYEALFVSSSPIGRRSAATLRDLAVMAPGPFPGEIRPDVPWDSLTDSQRAALDAADNSEGHWTTEMMWLR</sequence>
<protein>
    <submittedName>
        <fullName evidence="1">Uncharacterized protein</fullName>
    </submittedName>
</protein>
<dbReference type="EMBL" id="UINC01147028">
    <property type="protein sequence ID" value="SVD38105.1"/>
    <property type="molecule type" value="Genomic_DNA"/>
</dbReference>
<dbReference type="AlphaFoldDB" id="A0A382UWK3"/>